<dbReference type="HAMAP" id="MF_00120">
    <property type="entry name" value="GatA"/>
    <property type="match status" value="1"/>
</dbReference>
<proteinExistence type="inferred from homology"/>
<dbReference type="SUPFAM" id="SSF75304">
    <property type="entry name" value="Amidase signature (AS) enzymes"/>
    <property type="match status" value="1"/>
</dbReference>
<dbReference type="InterPro" id="IPR004412">
    <property type="entry name" value="GatA"/>
</dbReference>
<dbReference type="GO" id="GO:0016740">
    <property type="term" value="F:transferase activity"/>
    <property type="evidence" value="ECO:0007669"/>
    <property type="project" value="UniProtKB-KW"/>
</dbReference>
<dbReference type="AlphaFoldDB" id="A0A2M7W267"/>
<dbReference type="EMBL" id="PFQB01000052">
    <property type="protein sequence ID" value="PJA14414.1"/>
    <property type="molecule type" value="Genomic_DNA"/>
</dbReference>
<evidence type="ECO:0000256" key="1">
    <source>
        <dbReference type="ARBA" id="ARBA00022598"/>
    </source>
</evidence>
<organism evidence="7 8">
    <name type="scientific">Candidatus Dojkabacteria bacterium CG_4_10_14_0_2_um_filter_Dojkabacteria_WS6_41_15</name>
    <dbReference type="NCBI Taxonomy" id="2014249"/>
    <lineage>
        <taxon>Bacteria</taxon>
        <taxon>Candidatus Dojkabacteria</taxon>
    </lineage>
</organism>
<dbReference type="EC" id="6.3.5.7" evidence="5"/>
<keyword evidence="1 5" id="KW-0436">Ligase</keyword>
<dbReference type="GO" id="GO:0030956">
    <property type="term" value="C:glutamyl-tRNA(Gln) amidotransferase complex"/>
    <property type="evidence" value="ECO:0007669"/>
    <property type="project" value="InterPro"/>
</dbReference>
<dbReference type="GO" id="GO:0005524">
    <property type="term" value="F:ATP binding"/>
    <property type="evidence" value="ECO:0007669"/>
    <property type="project" value="UniProtKB-KW"/>
</dbReference>
<feature type="active site" description="Charge relay system" evidence="5">
    <location>
        <position position="82"/>
    </location>
</feature>
<accession>A0A2M7W267</accession>
<evidence type="ECO:0000256" key="4">
    <source>
        <dbReference type="ARBA" id="ARBA00022917"/>
    </source>
</evidence>
<sequence length="480" mass="51805">MNQDELKKLTISTASELLASKKLSSVELTQATLDVIEQQEPVINAFITVTKEIALARAKQVDELRAKNERLSILAGIPYSLKDVYNVKGVQTTGGAKILEGYISPYDATVEVLMKKSNAVLLGKTNCDSFGFGTTGEHSGFGPTKNPINIEYVPGGSSSGSGASLVYGGGVFSIGEDTGGSIRCPASFCGLAGLKTTYGRVSRYGAAPYASSYDTMGPMARNVKDVAIVLEHLAGQDARDATTGTAEVLPYSTLLDKSIKGMKIGMPKEYFGEGLDPEVRASMEHAADVFRSLGAEVIEISLPYTEYAVAAYYVIGTSETSSNLARLDGIRYGIEGEGDTWMQKIKDVRGKGFNDEAKRRIMVGTYALSAGYADQYYKKAQQVRQLLKKDFVRAFTEVDVIMTPTMPVLPPKIGENESDPLKLWLMDAFTVSVNPVGVPGLSVPTGFAKNGLPIGMQLIAPHFREDIILNVGYQFEQEVK</sequence>
<feature type="domain" description="Amidase" evidence="6">
    <location>
        <begin position="27"/>
        <end position="468"/>
    </location>
</feature>
<keyword evidence="2 5" id="KW-0547">Nucleotide-binding</keyword>
<dbReference type="GO" id="GO:0006412">
    <property type="term" value="P:translation"/>
    <property type="evidence" value="ECO:0007669"/>
    <property type="project" value="UniProtKB-UniRule"/>
</dbReference>
<evidence type="ECO:0000259" key="6">
    <source>
        <dbReference type="Pfam" id="PF01425"/>
    </source>
</evidence>
<comment type="caution">
    <text evidence="7">The sequence shown here is derived from an EMBL/GenBank/DDBJ whole genome shotgun (WGS) entry which is preliminary data.</text>
</comment>
<gene>
    <name evidence="5 7" type="primary">gatA</name>
    <name evidence="7" type="ORF">COX64_02035</name>
</gene>
<evidence type="ECO:0000256" key="5">
    <source>
        <dbReference type="HAMAP-Rule" id="MF_00120"/>
    </source>
</evidence>
<dbReference type="InterPro" id="IPR000120">
    <property type="entry name" value="Amidase"/>
</dbReference>
<dbReference type="PANTHER" id="PTHR11895">
    <property type="entry name" value="TRANSAMIDASE"/>
    <property type="match status" value="1"/>
</dbReference>
<dbReference type="GO" id="GO:0050567">
    <property type="term" value="F:glutaminyl-tRNA synthase (glutamine-hydrolyzing) activity"/>
    <property type="evidence" value="ECO:0007669"/>
    <property type="project" value="UniProtKB-UniRule"/>
</dbReference>
<dbReference type="InterPro" id="IPR023631">
    <property type="entry name" value="Amidase_dom"/>
</dbReference>
<feature type="active site" description="Acyl-ester intermediate" evidence="5">
    <location>
        <position position="181"/>
    </location>
</feature>
<evidence type="ECO:0000313" key="7">
    <source>
        <dbReference type="EMBL" id="PJA14414.1"/>
    </source>
</evidence>
<comment type="function">
    <text evidence="5">Allows the formation of correctly charged Gln-tRNA(Gln) through the transamidation of misacylated Glu-tRNA(Gln) in organisms which lack glutaminyl-tRNA synthetase. The reaction takes place in the presence of glutamine and ATP through an activated gamma-phospho-Glu-tRNA(Gln).</text>
</comment>
<evidence type="ECO:0000256" key="3">
    <source>
        <dbReference type="ARBA" id="ARBA00022840"/>
    </source>
</evidence>
<evidence type="ECO:0000313" key="8">
    <source>
        <dbReference type="Proteomes" id="UP000228952"/>
    </source>
</evidence>
<dbReference type="InterPro" id="IPR036928">
    <property type="entry name" value="AS_sf"/>
</dbReference>
<evidence type="ECO:0000256" key="2">
    <source>
        <dbReference type="ARBA" id="ARBA00022741"/>
    </source>
</evidence>
<comment type="similarity">
    <text evidence="5">Belongs to the amidase family. GatA subfamily.</text>
</comment>
<keyword evidence="7" id="KW-0808">Transferase</keyword>
<reference evidence="8" key="1">
    <citation type="submission" date="2017-09" db="EMBL/GenBank/DDBJ databases">
        <title>Depth-based differentiation of microbial function through sediment-hosted aquifers and enrichment of novel symbionts in the deep terrestrial subsurface.</title>
        <authorList>
            <person name="Probst A.J."/>
            <person name="Ladd B."/>
            <person name="Jarett J.K."/>
            <person name="Geller-Mcgrath D.E."/>
            <person name="Sieber C.M.K."/>
            <person name="Emerson J.B."/>
            <person name="Anantharaman K."/>
            <person name="Thomas B.C."/>
            <person name="Malmstrom R."/>
            <person name="Stieglmeier M."/>
            <person name="Klingl A."/>
            <person name="Woyke T."/>
            <person name="Ryan C.M."/>
            <person name="Banfield J.F."/>
        </authorList>
    </citation>
    <scope>NUCLEOTIDE SEQUENCE [LARGE SCALE GENOMIC DNA]</scope>
</reference>
<dbReference type="Pfam" id="PF01425">
    <property type="entry name" value="Amidase"/>
    <property type="match status" value="1"/>
</dbReference>
<name>A0A2M7W267_9BACT</name>
<keyword evidence="3 5" id="KW-0067">ATP-binding</keyword>
<protein>
    <recommendedName>
        <fullName evidence="5">Glutamyl-tRNA(Gln) amidotransferase subunit A</fullName>
        <shortName evidence="5">Glu-ADT subunit A</shortName>
        <ecNumber evidence="5">6.3.5.7</ecNumber>
    </recommendedName>
</protein>
<dbReference type="NCBIfam" id="TIGR00132">
    <property type="entry name" value="gatA"/>
    <property type="match status" value="1"/>
</dbReference>
<comment type="catalytic activity">
    <reaction evidence="5">
        <text>L-glutamyl-tRNA(Gln) + L-glutamine + ATP + H2O = L-glutaminyl-tRNA(Gln) + L-glutamate + ADP + phosphate + H(+)</text>
        <dbReference type="Rhea" id="RHEA:17521"/>
        <dbReference type="Rhea" id="RHEA-COMP:9681"/>
        <dbReference type="Rhea" id="RHEA-COMP:9684"/>
        <dbReference type="ChEBI" id="CHEBI:15377"/>
        <dbReference type="ChEBI" id="CHEBI:15378"/>
        <dbReference type="ChEBI" id="CHEBI:29985"/>
        <dbReference type="ChEBI" id="CHEBI:30616"/>
        <dbReference type="ChEBI" id="CHEBI:43474"/>
        <dbReference type="ChEBI" id="CHEBI:58359"/>
        <dbReference type="ChEBI" id="CHEBI:78520"/>
        <dbReference type="ChEBI" id="CHEBI:78521"/>
        <dbReference type="ChEBI" id="CHEBI:456216"/>
        <dbReference type="EC" id="6.3.5.7"/>
    </reaction>
</comment>
<feature type="active site" description="Charge relay system" evidence="5">
    <location>
        <position position="157"/>
    </location>
</feature>
<dbReference type="Proteomes" id="UP000228952">
    <property type="component" value="Unassembled WGS sequence"/>
</dbReference>
<dbReference type="PANTHER" id="PTHR11895:SF151">
    <property type="entry name" value="GLUTAMYL-TRNA(GLN) AMIDOTRANSFERASE SUBUNIT A"/>
    <property type="match status" value="1"/>
</dbReference>
<keyword evidence="4 5" id="KW-0648">Protein biosynthesis</keyword>
<comment type="subunit">
    <text evidence="5">Heterotrimer of A, B and C subunits.</text>
</comment>
<dbReference type="Gene3D" id="3.90.1300.10">
    <property type="entry name" value="Amidase signature (AS) domain"/>
    <property type="match status" value="1"/>
</dbReference>